<evidence type="ECO:0000313" key="1">
    <source>
        <dbReference type="EMBL" id="KAJ4717234.1"/>
    </source>
</evidence>
<proteinExistence type="predicted"/>
<comment type="caution">
    <text evidence="1">The sequence shown here is derived from an EMBL/GenBank/DDBJ whole genome shotgun (WGS) entry which is preliminary data.</text>
</comment>
<gene>
    <name evidence="1" type="ORF">OWV82_012146</name>
</gene>
<accession>A0ACC1Y0N3</accession>
<dbReference type="Proteomes" id="UP001164539">
    <property type="component" value="Chromosome 6"/>
</dbReference>
<dbReference type="EMBL" id="CM051399">
    <property type="protein sequence ID" value="KAJ4717234.1"/>
    <property type="molecule type" value="Genomic_DNA"/>
</dbReference>
<protein>
    <submittedName>
        <fullName evidence="1">Ankyrin repeat-containing protein</fullName>
    </submittedName>
</protein>
<evidence type="ECO:0000313" key="2">
    <source>
        <dbReference type="Proteomes" id="UP001164539"/>
    </source>
</evidence>
<name>A0ACC1Y0N3_MELAZ</name>
<reference evidence="1 2" key="1">
    <citation type="journal article" date="2023" name="Science">
        <title>Complex scaffold remodeling in plant triterpene biosynthesis.</title>
        <authorList>
            <person name="De La Pena R."/>
            <person name="Hodgson H."/>
            <person name="Liu J.C."/>
            <person name="Stephenson M.J."/>
            <person name="Martin A.C."/>
            <person name="Owen C."/>
            <person name="Harkess A."/>
            <person name="Leebens-Mack J."/>
            <person name="Jimenez L.E."/>
            <person name="Osbourn A."/>
            <person name="Sattely E.S."/>
        </authorList>
    </citation>
    <scope>NUCLEOTIDE SEQUENCE [LARGE SCALE GENOMIC DNA]</scope>
    <source>
        <strain evidence="2">cv. JPN11</strain>
        <tissue evidence="1">Leaf</tissue>
    </source>
</reference>
<organism evidence="1 2">
    <name type="scientific">Melia azedarach</name>
    <name type="common">Chinaberry tree</name>
    <dbReference type="NCBI Taxonomy" id="155640"/>
    <lineage>
        <taxon>Eukaryota</taxon>
        <taxon>Viridiplantae</taxon>
        <taxon>Streptophyta</taxon>
        <taxon>Embryophyta</taxon>
        <taxon>Tracheophyta</taxon>
        <taxon>Spermatophyta</taxon>
        <taxon>Magnoliopsida</taxon>
        <taxon>eudicotyledons</taxon>
        <taxon>Gunneridae</taxon>
        <taxon>Pentapetalae</taxon>
        <taxon>rosids</taxon>
        <taxon>malvids</taxon>
        <taxon>Sapindales</taxon>
        <taxon>Meliaceae</taxon>
        <taxon>Melia</taxon>
    </lineage>
</organism>
<keyword evidence="2" id="KW-1185">Reference proteome</keyword>
<sequence>MTLPGMELQKKAPEKPKEPEKPEKPKEPERPEEPEKPMPVGLDSLHGSGSCPQLKSSDGFGSCPHQILGSCPPQNLGLLQLQSSEVAYELKSSEVSRLSTGMKLHVGPRLSTGMKPRRKMAVGLHRKRKGRRYRAGESSEDAIYKDYLDEQHTEVESSEVNWLLCKMIDGKDWKGVEDLIGHHPEALTVNISDSKTIFHHIVNFTGDDIEAASEIDKLASKLNNPRTLEQQDSRGLTVLHLSAITGMKSASETLVKYHGNLPNAWSNDIWLPVHYAAYYGKKDTVQYLVSVTAKKNLVDINGARLISYLINSNLYDVALDILKENPAIGRDHIRSRKMVLKTLAGKPSAFASGTQLGCLRFIYNWIPVKKEKFSSIDQTNRNRSADVDVENGISEIYSTNSTAFGFLPKITTFFCAMCQDLHIRFWNALILLFPCIKAMHDKKLTHLQSVEILRMICEGVAWNDPEIFRKNDKDIFETWLFLHTAAEIGISEFFNEIIIDYNDSLYQTNREGHHIFHLAVLHRQENVFNLIYGFRYLSDMLNMYDKSGNNMLHLAGRLVPSSKVAGAALQMQRELQWFKAVEDLLPQWLHEEKNSDNLTPRELFTKSHEGLVKEGEKWMKETATSCTIAVTLIITVVFAAAFTIPGGNNGEGKPIFLKEKSFLIFAISDVLAFFSSTTSLLMFLGILTSRYSENDFLVSLPRKLIIGLITLFFSIASMIVAFGGTIHIVLSQPWKWVIIPIALLGCIPVTLFALLQFRLLFDMVYYTYGPSIFRPVK</sequence>